<evidence type="ECO:0000313" key="6">
    <source>
        <dbReference type="Proteomes" id="UP001378592"/>
    </source>
</evidence>
<evidence type="ECO:0000313" key="5">
    <source>
        <dbReference type="EMBL" id="KAK7791828.1"/>
    </source>
</evidence>
<dbReference type="InterPro" id="IPR046757">
    <property type="entry name" value="YL1_N"/>
</dbReference>
<feature type="compositionally biased region" description="Acidic residues" evidence="3">
    <location>
        <begin position="40"/>
        <end position="68"/>
    </location>
</feature>
<feature type="compositionally biased region" description="Basic and acidic residues" evidence="3">
    <location>
        <begin position="87"/>
        <end position="105"/>
    </location>
</feature>
<dbReference type="PANTHER" id="PTHR13275">
    <property type="entry name" value="YL-1 PROTEIN TRANSCRIPTION FACTOR-LIKE 1"/>
    <property type="match status" value="1"/>
</dbReference>
<feature type="region of interest" description="Disordered" evidence="3">
    <location>
        <begin position="127"/>
        <end position="157"/>
    </location>
</feature>
<evidence type="ECO:0000256" key="3">
    <source>
        <dbReference type="SAM" id="MobiDB-lite"/>
    </source>
</evidence>
<name>A0AAN9Z0R1_9ORTH</name>
<organism evidence="5 6">
    <name type="scientific">Gryllus longicercus</name>
    <dbReference type="NCBI Taxonomy" id="2509291"/>
    <lineage>
        <taxon>Eukaryota</taxon>
        <taxon>Metazoa</taxon>
        <taxon>Ecdysozoa</taxon>
        <taxon>Arthropoda</taxon>
        <taxon>Hexapoda</taxon>
        <taxon>Insecta</taxon>
        <taxon>Pterygota</taxon>
        <taxon>Neoptera</taxon>
        <taxon>Polyneoptera</taxon>
        <taxon>Orthoptera</taxon>
        <taxon>Ensifera</taxon>
        <taxon>Gryllidea</taxon>
        <taxon>Grylloidea</taxon>
        <taxon>Gryllidae</taxon>
        <taxon>Gryllinae</taxon>
        <taxon>Gryllus</taxon>
    </lineage>
</organism>
<reference evidence="5 6" key="1">
    <citation type="submission" date="2024-03" db="EMBL/GenBank/DDBJ databases">
        <title>The genome assembly and annotation of the cricket Gryllus longicercus Weissman &amp; Gray.</title>
        <authorList>
            <person name="Szrajer S."/>
            <person name="Gray D."/>
            <person name="Ylla G."/>
        </authorList>
    </citation>
    <scope>NUCLEOTIDE SEQUENCE [LARGE SCALE GENOMIC DNA]</scope>
    <source>
        <strain evidence="5">DAG 2021-001</strain>
        <tissue evidence="5">Whole body minus gut</tissue>
    </source>
</reference>
<proteinExistence type="inferred from homology"/>
<comment type="caution">
    <text evidence="5">The sequence shown here is derived from an EMBL/GenBank/DDBJ whole genome shotgun (WGS) entry which is preliminary data.</text>
</comment>
<dbReference type="Pfam" id="PF05764">
    <property type="entry name" value="YL1"/>
    <property type="match status" value="1"/>
</dbReference>
<keyword evidence="6" id="KW-1185">Reference proteome</keyword>
<feature type="domain" description="Vps72/YL1 C-terminal" evidence="4">
    <location>
        <begin position="288"/>
        <end position="317"/>
    </location>
</feature>
<dbReference type="Proteomes" id="UP001378592">
    <property type="component" value="Unassembled WGS sequence"/>
</dbReference>
<dbReference type="InterPro" id="IPR013272">
    <property type="entry name" value="Vps72/YL1_C"/>
</dbReference>
<dbReference type="EMBL" id="JAZDUA010000494">
    <property type="protein sequence ID" value="KAK7791828.1"/>
    <property type="molecule type" value="Genomic_DNA"/>
</dbReference>
<feature type="compositionally biased region" description="Basic and acidic residues" evidence="3">
    <location>
        <begin position="1"/>
        <end position="11"/>
    </location>
</feature>
<dbReference type="PANTHER" id="PTHR13275:SF4">
    <property type="entry name" value="VACUOLAR PROTEIN SORTING-ASSOCIATED PROTEIN 72 HOMOLOG"/>
    <property type="match status" value="1"/>
</dbReference>
<dbReference type="GO" id="GO:0005634">
    <property type="term" value="C:nucleus"/>
    <property type="evidence" value="ECO:0007669"/>
    <property type="project" value="TreeGrafter"/>
</dbReference>
<accession>A0AAN9Z0R1</accession>
<feature type="compositionally biased region" description="Polar residues" evidence="3">
    <location>
        <begin position="234"/>
        <end position="243"/>
    </location>
</feature>
<dbReference type="SMART" id="SM00993">
    <property type="entry name" value="YL1_C"/>
    <property type="match status" value="1"/>
</dbReference>
<feature type="compositionally biased region" description="Basic and acidic residues" evidence="3">
    <location>
        <begin position="69"/>
        <end position="78"/>
    </location>
</feature>
<evidence type="ECO:0000256" key="2">
    <source>
        <dbReference type="ARBA" id="ARBA00020000"/>
    </source>
</evidence>
<evidence type="ECO:0000259" key="4">
    <source>
        <dbReference type="SMART" id="SM00993"/>
    </source>
</evidence>
<evidence type="ECO:0000256" key="1">
    <source>
        <dbReference type="ARBA" id="ARBA00006832"/>
    </source>
</evidence>
<sequence>MALAKTRDRRNNAGARMAKLLDEEEEDEFYKTTYGGFNEIENDDDYHSEEEAEDEVDSDFSIDENDEPVSDHEEEGPKRSKKLVTKAYKEPDPVKKIEKPSEAKPKKTRKRRVHIMLDNYERKSIRRSTAAKSAETLQRLKERSEEGRKRRRRKTTDMRKLTQEELLEEAKITEEENLKSLEKFQKMELEKKKTRLVKKTVLGHTICYHSLIMPLVEVLKPSHESPITVDEEPSSSSQETVTPTPEVKSEIGRFEEGKCERTFITFSDERSFKNLFSSRKKQSCLQKSICPISRLPARYFDPVTELPYANLQAFRILREAYYQQLEAKGDRTNPSVARWIEWRKTQREKKTAFLQQIGRAKDQQGATGGGTASVPAVTTPIPTSGVNPTVSGPVAAALTGSMSVHQGT</sequence>
<gene>
    <name evidence="5" type="ORF">R5R35_001245</name>
</gene>
<dbReference type="AlphaFoldDB" id="A0AAN9Z0R1"/>
<comment type="similarity">
    <text evidence="1">Belongs to the VPS72/YL1 family.</text>
</comment>
<protein>
    <recommendedName>
        <fullName evidence="2">Vacuolar protein sorting-associated protein 72 homolog</fullName>
    </recommendedName>
</protein>
<feature type="region of interest" description="Disordered" evidence="3">
    <location>
        <begin position="1"/>
        <end position="110"/>
    </location>
</feature>
<dbReference type="Pfam" id="PF08265">
    <property type="entry name" value="YL1_C"/>
    <property type="match status" value="1"/>
</dbReference>
<feature type="compositionally biased region" description="Basic and acidic residues" evidence="3">
    <location>
        <begin position="138"/>
        <end position="148"/>
    </location>
</feature>
<feature type="region of interest" description="Disordered" evidence="3">
    <location>
        <begin position="224"/>
        <end position="250"/>
    </location>
</feature>